<proteinExistence type="predicted"/>
<gene>
    <name evidence="1" type="ORF">SD1_77</name>
</gene>
<dbReference type="EMBL" id="MT360681">
    <property type="protein sequence ID" value="QJT70605.1"/>
    <property type="molecule type" value="Genomic_DNA"/>
</dbReference>
<evidence type="ECO:0000313" key="1">
    <source>
        <dbReference type="EMBL" id="QJT70605.1"/>
    </source>
</evidence>
<reference evidence="1 2" key="1">
    <citation type="submission" date="2020-04" db="EMBL/GenBank/DDBJ databases">
        <authorList>
            <person name="Kumar P."/>
            <person name="Meghvansi M.K."/>
            <person name="Kamboj D.V."/>
        </authorList>
    </citation>
    <scope>NUCLEOTIDE SEQUENCE [LARGE SCALE GENOMIC DNA]</scope>
</reference>
<accession>A0A6M5CAY4</accession>
<dbReference type="Proteomes" id="UP000504733">
    <property type="component" value="Segment"/>
</dbReference>
<evidence type="ECO:0000313" key="2">
    <source>
        <dbReference type="Proteomes" id="UP000504733"/>
    </source>
</evidence>
<name>A0A6M5CAY4_9CAUD</name>
<protein>
    <submittedName>
        <fullName evidence="1">Terminase large subunit</fullName>
    </submittedName>
</protein>
<sequence length="584" mass="66178">MTFWRRYNADMIKINPVQRDKDKVTRAMDAAPVMRAGRVALPEYHPMLAEILAEVAAFTFDDSHPHDDIVDNIIDAVNIEMNMADDPVGRMKNWQVCGTNSTNRQTNIGRLNSGAKRAVKEMSEYSFEKMIRIWFQLLGAKVLRKLAFQLPMQRSAGAMAGKLAKASAKDLIVTDVGKVKLQVNSRSIGGQVTGLRGGYMDDGFTGMLVLDDPDKPDDMLSKVKREAGHMRLKNTVRSRRMKDTTPIVMVQQRLHVNDSTWFMTNGGMGGIQFKVVSIPALVTKEYRETLPDWLKPEFDRDVLSSKPVMIDGVAHYSFWPAKKARRNYLHFEMLIRTRSPVSISNSLLRLAVTCLKRSGFSITAAARNARYQNRIALSIHLSRLIPRRKRVSLTTTPYKDRVYFIDGVRGKWEAPDLETNFVAFVNQCWKRNKECGTLRRIHVEDKSSGTGLIQSAAKKLYKDRVYFIDGVRGKWEAPDETNFVAFVNQCWKRNKECGTLRRIHVEDKSSGTGLIQSAAKNYDQDQSRSARLAEILAEVAAFTFDDSHPHDDIVDNIIDAVNIEMNMADDPVGRMKKLAGLRNK</sequence>
<organism evidence="1 2">
    <name type="scientific">Shigella phage 2019SD1</name>
    <dbReference type="NCBI Taxonomy" id="2848074"/>
    <lineage>
        <taxon>Viruses</taxon>
        <taxon>Duplodnaviria</taxon>
        <taxon>Heunggongvirae</taxon>
        <taxon>Uroviricota</taxon>
        <taxon>Caudoviricetes</taxon>
        <taxon>Drexlerviridae</taxon>
        <taxon>Tempevirinae</taxon>
        <taxon>Hanrivervirus</taxon>
        <taxon>Hanrivervirus hv2019SD1</taxon>
    </lineage>
</organism>
<keyword evidence="2" id="KW-1185">Reference proteome</keyword>